<dbReference type="Pfam" id="PF01381">
    <property type="entry name" value="HTH_3"/>
    <property type="match status" value="1"/>
</dbReference>
<protein>
    <submittedName>
        <fullName evidence="2">Addiction module antidote protein, HigA family</fullName>
    </submittedName>
</protein>
<dbReference type="GO" id="GO:0003677">
    <property type="term" value="F:DNA binding"/>
    <property type="evidence" value="ECO:0007669"/>
    <property type="project" value="InterPro"/>
</dbReference>
<evidence type="ECO:0000313" key="3">
    <source>
        <dbReference type="Proteomes" id="UP000185655"/>
    </source>
</evidence>
<reference evidence="2 3" key="1">
    <citation type="submission" date="2016-11" db="EMBL/GenBank/DDBJ databases">
        <authorList>
            <person name="Jaros S."/>
            <person name="Januszkiewicz K."/>
            <person name="Wedrychowicz H."/>
        </authorList>
    </citation>
    <scope>NUCLEOTIDE SEQUENCE [LARGE SCALE GENOMIC DNA]</scope>
    <source>
        <strain evidence="2 3">DSM 22330</strain>
    </source>
</reference>
<sequence length="108" mass="12622">MYKKLDRSWPINVQAMTSASDTLKEILGYHNVTQKEFAKRIGISQPHVSDILNRKKFMSPEIAIRIEIVTGLNAKLLLTLDFNYQLEQLEQMKKVERPELIKYDWAEA</sequence>
<accession>A0A1K2H548</accession>
<dbReference type="AlphaFoldDB" id="A0A1K2H548"/>
<dbReference type="RefSeq" id="WP_031365624.1">
    <property type="nucleotide sequence ID" value="NZ_FPKS01000001.1"/>
</dbReference>
<dbReference type="InterPro" id="IPR001387">
    <property type="entry name" value="Cro/C1-type_HTH"/>
</dbReference>
<dbReference type="OrthoDB" id="2249470at2"/>
<feature type="domain" description="HTH cro/C1-type" evidence="1">
    <location>
        <begin position="23"/>
        <end position="77"/>
    </location>
</feature>
<dbReference type="SUPFAM" id="SSF47413">
    <property type="entry name" value="lambda repressor-like DNA-binding domains"/>
    <property type="match status" value="1"/>
</dbReference>
<dbReference type="STRING" id="1122154.SAMN02746068_00192"/>
<evidence type="ECO:0000313" key="2">
    <source>
        <dbReference type="EMBL" id="SFZ70360.1"/>
    </source>
</evidence>
<gene>
    <name evidence="2" type="ORF">SAMN02746068_00192</name>
</gene>
<dbReference type="PROSITE" id="PS50943">
    <property type="entry name" value="HTH_CROC1"/>
    <property type="match status" value="1"/>
</dbReference>
<dbReference type="CDD" id="cd00093">
    <property type="entry name" value="HTH_XRE"/>
    <property type="match status" value="1"/>
</dbReference>
<name>A0A1K2H548_9LACT</name>
<dbReference type="Proteomes" id="UP000185655">
    <property type="component" value="Unassembled WGS sequence"/>
</dbReference>
<dbReference type="InterPro" id="IPR010982">
    <property type="entry name" value="Lambda_DNA-bd_dom_sf"/>
</dbReference>
<dbReference type="EMBL" id="FPKS01000001">
    <property type="protein sequence ID" value="SFZ70360.1"/>
    <property type="molecule type" value="Genomic_DNA"/>
</dbReference>
<evidence type="ECO:0000259" key="1">
    <source>
        <dbReference type="PROSITE" id="PS50943"/>
    </source>
</evidence>
<organism evidence="2 3">
    <name type="scientific">Pseudolactococcus chungangensis CAU 28 = DSM 22330</name>
    <dbReference type="NCBI Taxonomy" id="1122154"/>
    <lineage>
        <taxon>Bacteria</taxon>
        <taxon>Bacillati</taxon>
        <taxon>Bacillota</taxon>
        <taxon>Bacilli</taxon>
        <taxon>Lactobacillales</taxon>
        <taxon>Streptococcaceae</taxon>
        <taxon>Pseudolactococcus</taxon>
    </lineage>
</organism>
<dbReference type="Gene3D" id="1.10.260.40">
    <property type="entry name" value="lambda repressor-like DNA-binding domains"/>
    <property type="match status" value="1"/>
</dbReference>
<dbReference type="SMART" id="SM00530">
    <property type="entry name" value="HTH_XRE"/>
    <property type="match status" value="1"/>
</dbReference>
<proteinExistence type="predicted"/>